<keyword evidence="2" id="KW-0808">Transferase</keyword>
<evidence type="ECO:0000313" key="8">
    <source>
        <dbReference type="EMBL" id="QHA33880.1"/>
    </source>
</evidence>
<keyword evidence="4" id="KW-0547">Nucleotide-binding</keyword>
<dbReference type="GO" id="GO:0003723">
    <property type="term" value="F:RNA binding"/>
    <property type="evidence" value="ECO:0007669"/>
    <property type="project" value="InterPro"/>
</dbReference>
<evidence type="ECO:0000256" key="6">
    <source>
        <dbReference type="ARBA" id="ARBA00048744"/>
    </source>
</evidence>
<keyword evidence="3" id="KW-0548">Nucleotidyltransferase</keyword>
<dbReference type="InterPro" id="IPR001795">
    <property type="entry name" value="RNA-dir_pol_luteovirus"/>
</dbReference>
<evidence type="ECO:0000256" key="4">
    <source>
        <dbReference type="ARBA" id="ARBA00022741"/>
    </source>
</evidence>
<protein>
    <submittedName>
        <fullName evidence="8">RdRp</fullName>
    </submittedName>
</protein>
<dbReference type="GO" id="GO:0003968">
    <property type="term" value="F:RNA-directed RNA polymerase activity"/>
    <property type="evidence" value="ECO:0007669"/>
    <property type="project" value="UniProtKB-KW"/>
</dbReference>
<organism evidence="8">
    <name type="scientific">Atrato Sobemo-like virus 3</name>
    <dbReference type="NCBI Taxonomy" id="2689349"/>
    <lineage>
        <taxon>Viruses</taxon>
        <taxon>Riboviria</taxon>
        <taxon>Orthornavirae</taxon>
        <taxon>Pisuviricota</taxon>
        <taxon>Pisoniviricetes</taxon>
        <taxon>Sobelivirales</taxon>
        <taxon>Solemoviridae</taxon>
    </lineage>
</organism>
<feature type="domain" description="RNA-directed RNA polymerase C-terminal" evidence="7">
    <location>
        <begin position="53"/>
        <end position="266"/>
    </location>
</feature>
<evidence type="ECO:0000256" key="2">
    <source>
        <dbReference type="ARBA" id="ARBA00022679"/>
    </source>
</evidence>
<accession>A0A6B9KGD6</accession>
<dbReference type="EMBL" id="MN661093">
    <property type="protein sequence ID" value="QHA33880.1"/>
    <property type="molecule type" value="Genomic_RNA"/>
</dbReference>
<evidence type="ECO:0000256" key="1">
    <source>
        <dbReference type="ARBA" id="ARBA00022484"/>
    </source>
</evidence>
<dbReference type="GO" id="GO:0000166">
    <property type="term" value="F:nucleotide binding"/>
    <property type="evidence" value="ECO:0007669"/>
    <property type="project" value="UniProtKB-KW"/>
</dbReference>
<dbReference type="PRINTS" id="PR00914">
    <property type="entry name" value="LVIRUSRNAPOL"/>
</dbReference>
<evidence type="ECO:0000256" key="5">
    <source>
        <dbReference type="ARBA" id="ARBA00022953"/>
    </source>
</evidence>
<dbReference type="GO" id="GO:0006351">
    <property type="term" value="P:DNA-templated transcription"/>
    <property type="evidence" value="ECO:0007669"/>
    <property type="project" value="InterPro"/>
</dbReference>
<dbReference type="SUPFAM" id="SSF56672">
    <property type="entry name" value="DNA/RNA polymerases"/>
    <property type="match status" value="1"/>
</dbReference>
<keyword evidence="1" id="KW-0696">RNA-directed RNA polymerase</keyword>
<dbReference type="InterPro" id="IPR043502">
    <property type="entry name" value="DNA/RNA_pol_sf"/>
</dbReference>
<name>A0A6B9KGD6_9VIRU</name>
<dbReference type="InterPro" id="IPR001205">
    <property type="entry name" value="RNA-dir_pol_C"/>
</dbReference>
<evidence type="ECO:0000256" key="3">
    <source>
        <dbReference type="ARBA" id="ARBA00022695"/>
    </source>
</evidence>
<dbReference type="Pfam" id="PF00680">
    <property type="entry name" value="RdRP_1"/>
    <property type="match status" value="1"/>
</dbReference>
<proteinExistence type="predicted"/>
<evidence type="ECO:0000259" key="7">
    <source>
        <dbReference type="Pfam" id="PF00680"/>
    </source>
</evidence>
<reference evidence="8" key="1">
    <citation type="submission" date="2019-10" db="EMBL/GenBank/DDBJ databases">
        <authorList>
            <person name="Nitsche A."/>
            <person name="Hankeln T."/>
            <person name="Acosta O."/>
            <person name="Velez I.D."/>
            <person name="Schiemann D.J."/>
        </authorList>
    </citation>
    <scope>NUCLEOTIDE SEQUENCE</scope>
    <source>
        <strain evidence="8">Cq 1772-141</strain>
    </source>
</reference>
<keyword evidence="5" id="KW-0693">Viral RNA replication</keyword>
<comment type="catalytic activity">
    <reaction evidence="6">
        <text>RNA(n) + a ribonucleoside 5'-triphosphate = RNA(n+1) + diphosphate</text>
        <dbReference type="Rhea" id="RHEA:21248"/>
        <dbReference type="Rhea" id="RHEA-COMP:14527"/>
        <dbReference type="Rhea" id="RHEA-COMP:17342"/>
        <dbReference type="ChEBI" id="CHEBI:33019"/>
        <dbReference type="ChEBI" id="CHEBI:61557"/>
        <dbReference type="ChEBI" id="CHEBI:140395"/>
        <dbReference type="EC" id="2.7.7.48"/>
    </reaction>
</comment>
<sequence>MNDSAVLREAVKEPTPMERDAVLYYLEKKYAPAMQVPVHAEWWSRSRFEQLLTTLDNASSPGYPYMKEKPTIGDWLGADGFGKFNPVQVQRLWLDVQKVMEGTYEHYFRAFVKDEPHKVAKAESNRWRLVIASSLPVQMVWRMLYHEQNDALNRLSAEIPSKHGYVHCYGGWRKFLAEAKILGMKISRDISGWDVGAPGFIFEIIRDLREGWAGVDEYWKVVHRRMYADAYAHSKILFSNGLVVEQLFPGYMKSGLYSTIADNSIAMVGIHGLACGRASLPVGEIWATGDDVTQSTVSDAYLDELGMLGCRVKEVLPHLEFMGINYSSGKPEPMYQSKHLYNVTMKGFVLEELFDSYCRMYAESEHFGAWAKLAKDLGVNVKSQRYYQFWYSSPLASIMSSWFV</sequence>